<comment type="caution">
    <text evidence="2">The sequence shown here is derived from an EMBL/GenBank/DDBJ whole genome shotgun (WGS) entry which is preliminary data.</text>
</comment>
<accession>A0ABV6BN57</accession>
<evidence type="ECO:0000313" key="3">
    <source>
        <dbReference type="Proteomes" id="UP001589734"/>
    </source>
</evidence>
<feature type="transmembrane region" description="Helical" evidence="1">
    <location>
        <begin position="12"/>
        <end position="31"/>
    </location>
</feature>
<evidence type="ECO:0000313" key="2">
    <source>
        <dbReference type="EMBL" id="MFC0076883.1"/>
    </source>
</evidence>
<keyword evidence="1" id="KW-0472">Membrane</keyword>
<organism evidence="2 3">
    <name type="scientific">Flavobacterium procerum</name>
    <dbReference type="NCBI Taxonomy" id="1455569"/>
    <lineage>
        <taxon>Bacteria</taxon>
        <taxon>Pseudomonadati</taxon>
        <taxon>Bacteroidota</taxon>
        <taxon>Flavobacteriia</taxon>
        <taxon>Flavobacteriales</taxon>
        <taxon>Flavobacteriaceae</taxon>
        <taxon>Flavobacterium</taxon>
    </lineage>
</organism>
<gene>
    <name evidence="2" type="ORF">ACFFLS_07515</name>
</gene>
<keyword evidence="1" id="KW-0812">Transmembrane</keyword>
<reference evidence="2 3" key="1">
    <citation type="submission" date="2024-09" db="EMBL/GenBank/DDBJ databases">
        <authorList>
            <person name="Sun Q."/>
            <person name="Mori K."/>
        </authorList>
    </citation>
    <scope>NUCLEOTIDE SEQUENCE [LARGE SCALE GENOMIC DNA]</scope>
    <source>
        <strain evidence="2 3">CGMCC 1.12926</strain>
    </source>
</reference>
<proteinExistence type="predicted"/>
<sequence length="98" mass="10264">MDKKTYSSNAGISWGTASLIFGITALILSFIPCVGFLAVILDAPAIFFAIIGLSKAKAENAPTGLVKAALVVSIAAALIIMVNIMLVFGIYGLLVFWD</sequence>
<dbReference type="Proteomes" id="UP001589734">
    <property type="component" value="Unassembled WGS sequence"/>
</dbReference>
<evidence type="ECO:0008006" key="4">
    <source>
        <dbReference type="Google" id="ProtNLM"/>
    </source>
</evidence>
<protein>
    <recommendedName>
        <fullName evidence="4">DUF4190 domain-containing protein</fullName>
    </recommendedName>
</protein>
<feature type="transmembrane region" description="Helical" evidence="1">
    <location>
        <begin position="37"/>
        <end position="56"/>
    </location>
</feature>
<name>A0ABV6BN57_9FLAO</name>
<keyword evidence="1" id="KW-1133">Transmembrane helix</keyword>
<keyword evidence="3" id="KW-1185">Reference proteome</keyword>
<feature type="transmembrane region" description="Helical" evidence="1">
    <location>
        <begin position="68"/>
        <end position="97"/>
    </location>
</feature>
<evidence type="ECO:0000256" key="1">
    <source>
        <dbReference type="SAM" id="Phobius"/>
    </source>
</evidence>
<dbReference type="RefSeq" id="WP_379685914.1">
    <property type="nucleotide sequence ID" value="NZ_JBHLYW010000007.1"/>
</dbReference>
<dbReference type="EMBL" id="JBHLYW010000007">
    <property type="protein sequence ID" value="MFC0076883.1"/>
    <property type="molecule type" value="Genomic_DNA"/>
</dbReference>